<dbReference type="InParanoid" id="A0A1X2HSY0"/>
<sequence>MLWAANPSRWKYFRHRRQCLILRIRGPSCSPSPLVMYSVFANSPRWRHSGHAWLVRYSSRRTRECAASLVLRDKASNNFASMDAWWPFLVPCEKPSIPMPTSSFCSALLLAGGTEARIRLERPSSAERIERDTPHDFLLTVFAL</sequence>
<name>A0A1X2HSY0_SYNRA</name>
<evidence type="ECO:0000313" key="2">
    <source>
        <dbReference type="Proteomes" id="UP000242180"/>
    </source>
</evidence>
<dbReference type="AlphaFoldDB" id="A0A1X2HSY0"/>
<dbReference type="EMBL" id="MCGN01000001">
    <property type="protein sequence ID" value="ORZ02659.1"/>
    <property type="molecule type" value="Genomic_DNA"/>
</dbReference>
<proteinExistence type="predicted"/>
<dbReference type="Proteomes" id="UP000242180">
    <property type="component" value="Unassembled WGS sequence"/>
</dbReference>
<reference evidence="1 2" key="1">
    <citation type="submission" date="2016-07" db="EMBL/GenBank/DDBJ databases">
        <title>Pervasive Adenine N6-methylation of Active Genes in Fungi.</title>
        <authorList>
            <consortium name="DOE Joint Genome Institute"/>
            <person name="Mondo S.J."/>
            <person name="Dannebaum R.O."/>
            <person name="Kuo R.C."/>
            <person name="Labutti K."/>
            <person name="Haridas S."/>
            <person name="Kuo A."/>
            <person name="Salamov A."/>
            <person name="Ahrendt S.R."/>
            <person name="Lipzen A."/>
            <person name="Sullivan W."/>
            <person name="Andreopoulos W.B."/>
            <person name="Clum A."/>
            <person name="Lindquist E."/>
            <person name="Daum C."/>
            <person name="Ramamoorthy G.K."/>
            <person name="Gryganskyi A."/>
            <person name="Culley D."/>
            <person name="Magnuson J.K."/>
            <person name="James T.Y."/>
            <person name="O'Malley M.A."/>
            <person name="Stajich J.E."/>
            <person name="Spatafora J.W."/>
            <person name="Visel A."/>
            <person name="Grigoriev I.V."/>
        </authorList>
    </citation>
    <scope>NUCLEOTIDE SEQUENCE [LARGE SCALE GENOMIC DNA]</scope>
    <source>
        <strain evidence="1 2">NRRL 2496</strain>
    </source>
</reference>
<protein>
    <submittedName>
        <fullName evidence="1">Uncharacterized protein</fullName>
    </submittedName>
</protein>
<organism evidence="1 2">
    <name type="scientific">Syncephalastrum racemosum</name>
    <name type="common">Filamentous fungus</name>
    <dbReference type="NCBI Taxonomy" id="13706"/>
    <lineage>
        <taxon>Eukaryota</taxon>
        <taxon>Fungi</taxon>
        <taxon>Fungi incertae sedis</taxon>
        <taxon>Mucoromycota</taxon>
        <taxon>Mucoromycotina</taxon>
        <taxon>Mucoromycetes</taxon>
        <taxon>Mucorales</taxon>
        <taxon>Syncephalastraceae</taxon>
        <taxon>Syncephalastrum</taxon>
    </lineage>
</organism>
<accession>A0A1X2HSY0</accession>
<comment type="caution">
    <text evidence="1">The sequence shown here is derived from an EMBL/GenBank/DDBJ whole genome shotgun (WGS) entry which is preliminary data.</text>
</comment>
<evidence type="ECO:0000313" key="1">
    <source>
        <dbReference type="EMBL" id="ORZ02659.1"/>
    </source>
</evidence>
<gene>
    <name evidence="1" type="ORF">BCR43DRAFT_481926</name>
</gene>
<keyword evidence="2" id="KW-1185">Reference proteome</keyword>